<protein>
    <submittedName>
        <fullName evidence="1">Uncharacterized protein</fullName>
    </submittedName>
</protein>
<proteinExistence type="predicted"/>
<dbReference type="EMBL" id="CP018191">
    <property type="protein sequence ID" value="APH53520.1"/>
    <property type="molecule type" value="Genomic_DNA"/>
</dbReference>
<gene>
    <name evidence="1" type="ORF">GbCGDNIH9_7191</name>
</gene>
<reference evidence="2" key="1">
    <citation type="submission" date="2016-11" db="EMBL/GenBank/DDBJ databases">
        <title>Comparative genomic and phenotypic analysis of Granulibacter bethesdensis clinical isolates from patients with chronic granulomatous disease.</title>
        <authorList>
            <person name="Zarember K.A."/>
            <person name="Porcella S.F."/>
            <person name="Chu J."/>
            <person name="Ding L."/>
            <person name="Dahlstrom E."/>
            <person name="Barbian K."/>
            <person name="Martens C."/>
            <person name="Sykora L."/>
            <person name="Kramer S."/>
            <person name="Pettinato A.M."/>
            <person name="Hong H."/>
            <person name="Wald G."/>
            <person name="Berg L.J."/>
            <person name="Rogge L.S."/>
            <person name="Greenberg D.E."/>
            <person name="Falcone E.L."/>
            <person name="Neves J.F."/>
            <person name="Simoes M.J."/>
            <person name="Casal M."/>
            <person name="Rodriguez-Lopez F.C."/>
            <person name="Zelazny A."/>
            <person name="Gallin J.I."/>
            <person name="Holland S.M."/>
        </authorList>
    </citation>
    <scope>NUCLEOTIDE SEQUENCE [LARGE SCALE GENOMIC DNA]</scope>
    <source>
        <strain evidence="2">NIH9.1</strain>
    </source>
</reference>
<accession>A0AAC9KCP4</accession>
<organism evidence="1 2">
    <name type="scientific">Granulibacter bethesdensis</name>
    <dbReference type="NCBI Taxonomy" id="364410"/>
    <lineage>
        <taxon>Bacteria</taxon>
        <taxon>Pseudomonadati</taxon>
        <taxon>Pseudomonadota</taxon>
        <taxon>Alphaproteobacteria</taxon>
        <taxon>Acetobacterales</taxon>
        <taxon>Acetobacteraceae</taxon>
        <taxon>Granulibacter</taxon>
    </lineage>
</organism>
<evidence type="ECO:0000313" key="2">
    <source>
        <dbReference type="Proteomes" id="UP000182373"/>
    </source>
</evidence>
<sequence>MDRGRSSLWGYGCAGSRQQRDLRPLRRDRLCAVHAGGRVAERSRPHGGCSPDRDRFPLRDFLSGCGADRHCAGTGRAQQHHAAAGSVCRDALCGHSAAGSGADRPEHAPPGGGG</sequence>
<evidence type="ECO:0000313" key="1">
    <source>
        <dbReference type="EMBL" id="APH53520.1"/>
    </source>
</evidence>
<dbReference type="Proteomes" id="UP000182373">
    <property type="component" value="Chromosome"/>
</dbReference>
<dbReference type="AlphaFoldDB" id="A0AAC9KCP4"/>
<name>A0AAC9KCP4_9PROT</name>